<sequence length="377" mass="42260">MELTINDLALKLITSKELFESAHATHLRAADQMIIAALALDIETLVWHNLLKHAEEELQQVHEQMLLTNDVKSELCSASALLVNLKAELASLDHATSELEEARSHIEKSRESVCSLHIQLSTLQCELEREKADLSTLREREGFVSASLSSLEAQLNSVNFELELIQERKEVTKKMAGDEQAKLQEASEEAERVKQVANTAYEELRKAKEDATRAKAEATPMELRLAESPVAGKLVRVKGKIGLSQDGELQLTRCSVMVEEGPDVEYLHIVSKERTGDYLKFVVDDGTRCIPCILDVIDRSHLGIAAEVETEIALREAATVELEKLVRVRGMITLGEEDGLQLKVRDVVVERDPNMEALHWMDCIRFARTCYDRAARP</sequence>
<dbReference type="Proteomes" id="UP000734854">
    <property type="component" value="Unassembled WGS sequence"/>
</dbReference>
<comment type="caution">
    <text evidence="4">The sequence shown here is derived from an EMBL/GenBank/DDBJ whole genome shotgun (WGS) entry which is preliminary data.</text>
</comment>
<evidence type="ECO:0000256" key="3">
    <source>
        <dbReference type="SAM" id="Coils"/>
    </source>
</evidence>
<dbReference type="GO" id="GO:0009903">
    <property type="term" value="P:chloroplast avoidance movement"/>
    <property type="evidence" value="ECO:0007669"/>
    <property type="project" value="TreeGrafter"/>
</dbReference>
<evidence type="ECO:0000313" key="5">
    <source>
        <dbReference type="Proteomes" id="UP000734854"/>
    </source>
</evidence>
<evidence type="ECO:0000313" key="4">
    <source>
        <dbReference type="EMBL" id="KAG6508199.1"/>
    </source>
</evidence>
<dbReference type="PANTHER" id="PTHR32054">
    <property type="entry name" value="HEAVY CHAIN, PUTATIVE, EXPRESSED-RELATED-RELATED"/>
    <property type="match status" value="1"/>
</dbReference>
<organism evidence="4 5">
    <name type="scientific">Zingiber officinale</name>
    <name type="common">Ginger</name>
    <name type="synonym">Amomum zingiber</name>
    <dbReference type="NCBI Taxonomy" id="94328"/>
    <lineage>
        <taxon>Eukaryota</taxon>
        <taxon>Viridiplantae</taxon>
        <taxon>Streptophyta</taxon>
        <taxon>Embryophyta</taxon>
        <taxon>Tracheophyta</taxon>
        <taxon>Spermatophyta</taxon>
        <taxon>Magnoliopsida</taxon>
        <taxon>Liliopsida</taxon>
        <taxon>Zingiberales</taxon>
        <taxon>Zingiberaceae</taxon>
        <taxon>Zingiber</taxon>
    </lineage>
</organism>
<accession>A0A8J5GJT6</accession>
<feature type="coiled-coil region" evidence="3">
    <location>
        <begin position="82"/>
        <end position="217"/>
    </location>
</feature>
<proteinExistence type="inferred from homology"/>
<dbReference type="GO" id="GO:0009904">
    <property type="term" value="P:chloroplast accumulation movement"/>
    <property type="evidence" value="ECO:0007669"/>
    <property type="project" value="TreeGrafter"/>
</dbReference>
<reference evidence="4 5" key="1">
    <citation type="submission" date="2020-08" db="EMBL/GenBank/DDBJ databases">
        <title>Plant Genome Project.</title>
        <authorList>
            <person name="Zhang R.-G."/>
        </authorList>
    </citation>
    <scope>NUCLEOTIDE SEQUENCE [LARGE SCALE GENOMIC DNA]</scope>
    <source>
        <tissue evidence="4">Rhizome</tissue>
    </source>
</reference>
<evidence type="ECO:0000256" key="2">
    <source>
        <dbReference type="ARBA" id="ARBA00023054"/>
    </source>
</evidence>
<name>A0A8J5GJT6_ZINOF</name>
<dbReference type="InterPro" id="IPR008545">
    <property type="entry name" value="Web"/>
</dbReference>
<comment type="similarity">
    <text evidence="1">Belongs to the WEB family.</text>
</comment>
<dbReference type="InterPro" id="IPR012340">
    <property type="entry name" value="NA-bd_OB-fold"/>
</dbReference>
<dbReference type="Gene3D" id="2.40.50.140">
    <property type="entry name" value="Nucleic acid-binding proteins"/>
    <property type="match status" value="1"/>
</dbReference>
<dbReference type="EMBL" id="JACMSC010000009">
    <property type="protein sequence ID" value="KAG6508199.1"/>
    <property type="molecule type" value="Genomic_DNA"/>
</dbReference>
<protein>
    <submittedName>
        <fullName evidence="4">Uncharacterized protein</fullName>
    </submittedName>
</protein>
<dbReference type="GO" id="GO:0005829">
    <property type="term" value="C:cytosol"/>
    <property type="evidence" value="ECO:0007669"/>
    <property type="project" value="TreeGrafter"/>
</dbReference>
<keyword evidence="2 3" id="KW-0175">Coiled coil</keyword>
<dbReference type="PANTHER" id="PTHR32054:SF31">
    <property type="entry name" value="PROTEIN WEAK CHLOROPLAST MOVEMENT UNDER BLUE LIGHT 1"/>
    <property type="match status" value="1"/>
</dbReference>
<keyword evidence="5" id="KW-1185">Reference proteome</keyword>
<evidence type="ECO:0000256" key="1">
    <source>
        <dbReference type="ARBA" id="ARBA00005485"/>
    </source>
</evidence>
<dbReference type="AlphaFoldDB" id="A0A8J5GJT6"/>
<dbReference type="Pfam" id="PF05701">
    <property type="entry name" value="WEMBL"/>
    <property type="match status" value="1"/>
</dbReference>
<gene>
    <name evidence="4" type="ORF">ZIOFF_033571</name>
</gene>